<dbReference type="HOGENOM" id="CLU_067068_1_0_2"/>
<gene>
    <name evidence="1" type="ordered locus">Mfer_0403</name>
</gene>
<accession>E3GY23</accession>
<dbReference type="Pfam" id="PF04007">
    <property type="entry name" value="DUF354"/>
    <property type="match status" value="1"/>
</dbReference>
<dbReference type="STRING" id="523846.Mfer_0403"/>
<dbReference type="PANTHER" id="PTHR39662:SF1">
    <property type="entry name" value="DUF354 DOMAIN-CONTAINING PROTEIN"/>
    <property type="match status" value="1"/>
</dbReference>
<keyword evidence="2" id="KW-1185">Reference proteome</keyword>
<reference evidence="1 2" key="1">
    <citation type="journal article" date="2010" name="Stand. Genomic Sci.">
        <title>Complete genome sequence of Methanothermus fervidus type strain (V24S).</title>
        <authorList>
            <person name="Anderson I."/>
            <person name="Djao O.D."/>
            <person name="Misra M."/>
            <person name="Chertkov O."/>
            <person name="Nolan M."/>
            <person name="Lucas S."/>
            <person name="Lapidus A."/>
            <person name="Del Rio T.G."/>
            <person name="Tice H."/>
            <person name="Cheng J.F."/>
            <person name="Tapia R."/>
            <person name="Han C."/>
            <person name="Goodwin L."/>
            <person name="Pitluck S."/>
            <person name="Liolios K."/>
            <person name="Ivanova N."/>
            <person name="Mavromatis K."/>
            <person name="Mikhailova N."/>
            <person name="Pati A."/>
            <person name="Brambilla E."/>
            <person name="Chen A."/>
            <person name="Palaniappan K."/>
            <person name="Land M."/>
            <person name="Hauser L."/>
            <person name="Chang Y.J."/>
            <person name="Jeffries C.D."/>
            <person name="Sikorski J."/>
            <person name="Spring S."/>
            <person name="Rohde M."/>
            <person name="Eichinger K."/>
            <person name="Huber H."/>
            <person name="Wirth R."/>
            <person name="Goker M."/>
            <person name="Detter J.C."/>
            <person name="Woyke T."/>
            <person name="Bristow J."/>
            <person name="Eisen J.A."/>
            <person name="Markowitz V."/>
            <person name="Hugenholtz P."/>
            <person name="Klenk H.P."/>
            <person name="Kyrpides N.C."/>
        </authorList>
    </citation>
    <scope>NUCLEOTIDE SEQUENCE [LARGE SCALE GENOMIC DNA]</scope>
    <source>
        <strain evidence="2">ATCC 43054 / DSM 2088 / JCM 10308 / V24 S</strain>
    </source>
</reference>
<dbReference type="OrthoDB" id="185087at2157"/>
<sequence length="340" mass="38900">MKVWIDITNTPHVRFFKKIIEHLEKNGEEVIITTRKLHGIHELLKEFGFEFISIGKHKATLKDKLIESTYRAYRLSKLISKLKPDVAVSKHSIELPRVAFGLKIPIVYVLDNEHAIEANKLTLPLCETIILPKVINVWDIIKCGADPNSLVRYNGTSEILHFEDHEYDENILEKLGIERNKDHIILMRPEPIKASYFKASHDTSILIPVIEKLRDYADILVLPRSEKQKKMFEKQGVVVLKPPIDTFSLIKKCDLMIGAGGTMNREAALLGTPVISCYPGKILAVDKFYIEKGLMYHSLDPKKIVELALKLLGDKPKKIKLETDNLFKIIINKIYEACEN</sequence>
<dbReference type="PIRSF" id="PIRSF005357">
    <property type="entry name" value="UCP005357"/>
    <property type="match status" value="1"/>
</dbReference>
<dbReference type="InterPro" id="IPR007152">
    <property type="entry name" value="DUF354"/>
</dbReference>
<dbReference type="AlphaFoldDB" id="E3GY23"/>
<proteinExistence type="predicted"/>
<protein>
    <recommendedName>
        <fullName evidence="3">DUF354 domain-containing protein</fullName>
    </recommendedName>
</protein>
<evidence type="ECO:0000313" key="2">
    <source>
        <dbReference type="Proteomes" id="UP000002315"/>
    </source>
</evidence>
<evidence type="ECO:0000313" key="1">
    <source>
        <dbReference type="EMBL" id="ADP77205.1"/>
    </source>
</evidence>
<dbReference type="Proteomes" id="UP000002315">
    <property type="component" value="Chromosome"/>
</dbReference>
<dbReference type="PANTHER" id="PTHR39662">
    <property type="entry name" value="DUF354 DOMAIN-CONTAINING PROTEIN-RELATED"/>
    <property type="match status" value="1"/>
</dbReference>
<evidence type="ECO:0008006" key="3">
    <source>
        <dbReference type="Google" id="ProtNLM"/>
    </source>
</evidence>
<dbReference type="Gene3D" id="3.40.50.2000">
    <property type="entry name" value="Glycogen Phosphorylase B"/>
    <property type="match status" value="1"/>
</dbReference>
<organism evidence="1 2">
    <name type="scientific">Methanothermus fervidus (strain ATCC 43054 / DSM 2088 / JCM 10308 / V24 S)</name>
    <dbReference type="NCBI Taxonomy" id="523846"/>
    <lineage>
        <taxon>Archaea</taxon>
        <taxon>Methanobacteriati</taxon>
        <taxon>Methanobacteriota</taxon>
        <taxon>Methanomada group</taxon>
        <taxon>Methanobacteria</taxon>
        <taxon>Methanobacteriales</taxon>
        <taxon>Methanothermaceae</taxon>
        <taxon>Methanothermus</taxon>
    </lineage>
</organism>
<dbReference type="SUPFAM" id="SSF53756">
    <property type="entry name" value="UDP-Glycosyltransferase/glycogen phosphorylase"/>
    <property type="match status" value="1"/>
</dbReference>
<dbReference type="KEGG" id="mfv:Mfer_0403"/>
<name>E3GY23_METFV</name>
<dbReference type="EMBL" id="CP002278">
    <property type="protein sequence ID" value="ADP77205.1"/>
    <property type="molecule type" value="Genomic_DNA"/>
</dbReference>